<proteinExistence type="predicted"/>
<evidence type="ECO:0000313" key="1">
    <source>
        <dbReference type="EMBL" id="MBB4192222.1"/>
    </source>
</evidence>
<reference evidence="1 2" key="1">
    <citation type="submission" date="2020-08" db="EMBL/GenBank/DDBJ databases">
        <title>Genomic Encyclopedia of Type Strains, Phase IV (KMG-V): Genome sequencing to study the core and pangenomes of soil and plant-associated prokaryotes.</title>
        <authorList>
            <person name="Whitman W."/>
        </authorList>
    </citation>
    <scope>NUCLEOTIDE SEQUENCE [LARGE SCALE GENOMIC DNA]</scope>
    <source>
        <strain evidence="1 2">SEMIA 4074</strain>
    </source>
</reference>
<dbReference type="AlphaFoldDB" id="A0A7W6MHU3"/>
<protein>
    <submittedName>
        <fullName evidence="1">Uncharacterized protein</fullName>
    </submittedName>
</protein>
<gene>
    <name evidence="1" type="ORF">GGD53_002379</name>
</gene>
<accession>A0A7W6MHU3</accession>
<dbReference type="Proteomes" id="UP000524492">
    <property type="component" value="Unassembled WGS sequence"/>
</dbReference>
<dbReference type="RefSeq" id="WP_246717756.1">
    <property type="nucleotide sequence ID" value="NZ_JACIFV010000006.1"/>
</dbReference>
<keyword evidence="2" id="KW-1185">Reference proteome</keyword>
<organism evidence="1 2">
    <name type="scientific">Rhizobium aethiopicum</name>
    <dbReference type="NCBI Taxonomy" id="1138170"/>
    <lineage>
        <taxon>Bacteria</taxon>
        <taxon>Pseudomonadati</taxon>
        <taxon>Pseudomonadota</taxon>
        <taxon>Alphaproteobacteria</taxon>
        <taxon>Hyphomicrobiales</taxon>
        <taxon>Rhizobiaceae</taxon>
        <taxon>Rhizobium/Agrobacterium group</taxon>
        <taxon>Rhizobium</taxon>
    </lineage>
</organism>
<dbReference type="EMBL" id="JACIFV010000006">
    <property type="protein sequence ID" value="MBB4192222.1"/>
    <property type="molecule type" value="Genomic_DNA"/>
</dbReference>
<comment type="caution">
    <text evidence="1">The sequence shown here is derived from an EMBL/GenBank/DDBJ whole genome shotgun (WGS) entry which is preliminary data.</text>
</comment>
<sequence length="52" mass="5956">MGYGSLGDVSYRTYLHGRPIEQVMNHALGQYSTSWAVFTLSRPTVWMFGWLS</sequence>
<name>A0A7W6MHU3_9HYPH</name>
<evidence type="ECO:0000313" key="2">
    <source>
        <dbReference type="Proteomes" id="UP000524492"/>
    </source>
</evidence>